<gene>
    <name evidence="1" type="ORF">CHS0354_034099</name>
</gene>
<organism evidence="1 2">
    <name type="scientific">Potamilus streckersoni</name>
    <dbReference type="NCBI Taxonomy" id="2493646"/>
    <lineage>
        <taxon>Eukaryota</taxon>
        <taxon>Metazoa</taxon>
        <taxon>Spiralia</taxon>
        <taxon>Lophotrochozoa</taxon>
        <taxon>Mollusca</taxon>
        <taxon>Bivalvia</taxon>
        <taxon>Autobranchia</taxon>
        <taxon>Heteroconchia</taxon>
        <taxon>Palaeoheterodonta</taxon>
        <taxon>Unionida</taxon>
        <taxon>Unionoidea</taxon>
        <taxon>Unionidae</taxon>
        <taxon>Ambleminae</taxon>
        <taxon>Lampsilini</taxon>
        <taxon>Potamilus</taxon>
    </lineage>
</organism>
<dbReference type="Proteomes" id="UP001195483">
    <property type="component" value="Unassembled WGS sequence"/>
</dbReference>
<name>A0AAE0WAI7_9BIVA</name>
<dbReference type="AlphaFoldDB" id="A0AAE0WAI7"/>
<dbReference type="EMBL" id="JAEAOA010001995">
    <property type="protein sequence ID" value="KAK3608143.1"/>
    <property type="molecule type" value="Genomic_DNA"/>
</dbReference>
<protein>
    <submittedName>
        <fullName evidence="1">Uncharacterized protein</fullName>
    </submittedName>
</protein>
<comment type="caution">
    <text evidence="1">The sequence shown here is derived from an EMBL/GenBank/DDBJ whole genome shotgun (WGS) entry which is preliminary data.</text>
</comment>
<reference evidence="1" key="2">
    <citation type="journal article" date="2021" name="Genome Biol. Evol.">
        <title>Developing a high-quality reference genome for a parasitic bivalve with doubly uniparental inheritance (Bivalvia: Unionida).</title>
        <authorList>
            <person name="Smith C.H."/>
        </authorList>
    </citation>
    <scope>NUCLEOTIDE SEQUENCE</scope>
    <source>
        <strain evidence="1">CHS0354</strain>
        <tissue evidence="1">Mantle</tissue>
    </source>
</reference>
<evidence type="ECO:0000313" key="2">
    <source>
        <dbReference type="Proteomes" id="UP001195483"/>
    </source>
</evidence>
<reference evidence="1" key="1">
    <citation type="journal article" date="2021" name="Genome Biol. Evol.">
        <title>A High-Quality Reference Genome for a Parasitic Bivalve with Doubly Uniparental Inheritance (Bivalvia: Unionida).</title>
        <authorList>
            <person name="Smith C.H."/>
        </authorList>
    </citation>
    <scope>NUCLEOTIDE SEQUENCE</scope>
    <source>
        <strain evidence="1">CHS0354</strain>
    </source>
</reference>
<sequence>MQTESEKAATSNVNSRKDDIFLVISSQTVYDTSNNILQDFDGNDENIEWPLSPMEFKLRNDLYLQKEII</sequence>
<evidence type="ECO:0000313" key="1">
    <source>
        <dbReference type="EMBL" id="KAK3608143.1"/>
    </source>
</evidence>
<accession>A0AAE0WAI7</accession>
<proteinExistence type="predicted"/>
<reference evidence="1" key="3">
    <citation type="submission" date="2023-05" db="EMBL/GenBank/DDBJ databases">
        <authorList>
            <person name="Smith C.H."/>
        </authorList>
    </citation>
    <scope>NUCLEOTIDE SEQUENCE</scope>
    <source>
        <strain evidence="1">CHS0354</strain>
        <tissue evidence="1">Mantle</tissue>
    </source>
</reference>
<keyword evidence="2" id="KW-1185">Reference proteome</keyword>